<reference evidence="3 4" key="1">
    <citation type="submission" date="2019-07" db="EMBL/GenBank/DDBJ databases">
        <title>Genomic Encyclopedia of Type Strains, Phase I: the one thousand microbial genomes (KMG-I) project.</title>
        <authorList>
            <person name="Kyrpides N."/>
        </authorList>
    </citation>
    <scope>NUCLEOTIDE SEQUENCE [LARGE SCALE GENOMIC DNA]</scope>
    <source>
        <strain evidence="3 4">DSM 13558</strain>
    </source>
</reference>
<gene>
    <name evidence="3" type="ORF">LY60_00264</name>
</gene>
<accession>A0A562JK52</accession>
<dbReference type="GO" id="GO:0005242">
    <property type="term" value="F:inward rectifier potassium channel activity"/>
    <property type="evidence" value="ECO:0007669"/>
    <property type="project" value="InterPro"/>
</dbReference>
<dbReference type="GO" id="GO:1990573">
    <property type="term" value="P:potassium ion import across plasma membrane"/>
    <property type="evidence" value="ECO:0007669"/>
    <property type="project" value="TreeGrafter"/>
</dbReference>
<keyword evidence="1" id="KW-0472">Membrane</keyword>
<organism evidence="3 4">
    <name type="scientific">Sedimentibacter saalensis</name>
    <dbReference type="NCBI Taxonomy" id="130788"/>
    <lineage>
        <taxon>Bacteria</taxon>
        <taxon>Bacillati</taxon>
        <taxon>Bacillota</taxon>
        <taxon>Tissierellia</taxon>
        <taxon>Sedimentibacter</taxon>
    </lineage>
</organism>
<dbReference type="AlphaFoldDB" id="A0A562JK52"/>
<keyword evidence="1" id="KW-0812">Transmembrane</keyword>
<dbReference type="EMBL" id="VLKH01000001">
    <property type="protein sequence ID" value="TWH83652.1"/>
    <property type="molecule type" value="Genomic_DNA"/>
</dbReference>
<name>A0A562JK52_9FIRM</name>
<keyword evidence="4" id="KW-1185">Reference proteome</keyword>
<feature type="transmembrane region" description="Helical" evidence="1">
    <location>
        <begin position="21"/>
        <end position="47"/>
    </location>
</feature>
<dbReference type="InterPro" id="IPR013099">
    <property type="entry name" value="K_chnl_dom"/>
</dbReference>
<dbReference type="RefSeq" id="WP_145078896.1">
    <property type="nucleotide sequence ID" value="NZ_JAYFNS010000031.1"/>
</dbReference>
<evidence type="ECO:0000313" key="4">
    <source>
        <dbReference type="Proteomes" id="UP000315343"/>
    </source>
</evidence>
<protein>
    <submittedName>
        <fullName evidence="3">Ion channel</fullName>
    </submittedName>
</protein>
<dbReference type="Pfam" id="PF07885">
    <property type="entry name" value="Ion_trans_2"/>
    <property type="match status" value="1"/>
</dbReference>
<dbReference type="GO" id="GO:0034765">
    <property type="term" value="P:regulation of monoatomic ion transmembrane transport"/>
    <property type="evidence" value="ECO:0007669"/>
    <property type="project" value="TreeGrafter"/>
</dbReference>
<evidence type="ECO:0000259" key="2">
    <source>
        <dbReference type="Pfam" id="PF07885"/>
    </source>
</evidence>
<dbReference type="PANTHER" id="PTHR11767">
    <property type="entry name" value="INWARD RECTIFIER POTASSIUM CHANNEL"/>
    <property type="match status" value="1"/>
</dbReference>
<keyword evidence="1" id="KW-1133">Transmembrane helix</keyword>
<dbReference type="PANTHER" id="PTHR11767:SF102">
    <property type="entry name" value="INWARDLY RECTIFYING POTASSIUM CHANNEL 1, ISOFORM F"/>
    <property type="match status" value="1"/>
</dbReference>
<feature type="transmembrane region" description="Helical" evidence="1">
    <location>
        <begin position="84"/>
        <end position="110"/>
    </location>
</feature>
<dbReference type="Gene3D" id="1.10.287.70">
    <property type="match status" value="1"/>
</dbReference>
<sequence>MRKEYPKKTSLGWVSKIRNQHMAVVLAKMLCYYTLINLVFSVLYYIFQVLAAETSFFDYVYFSFVTSLAIGYGDFVPLTVLGKLLVIIHSGITAVYFALMISILSIKMLYPRNLIKFSRCIIYNSETDTLIFRVINTNKEPLINPELRISVTEHNTGESSPGVFSITTDNNITYLGKLDYSYSVKNTFGKFNVYEEAKKAVQFNKETDSLESRFRINMSLTGSYGLNQIALRKKYYANEIIPGKCFKPITYSKQVYIKKEITYKKIKNFWEDFEAVEK</sequence>
<proteinExistence type="predicted"/>
<evidence type="ECO:0000256" key="1">
    <source>
        <dbReference type="SAM" id="Phobius"/>
    </source>
</evidence>
<comment type="caution">
    <text evidence="3">The sequence shown here is derived from an EMBL/GenBank/DDBJ whole genome shotgun (WGS) entry which is preliminary data.</text>
</comment>
<evidence type="ECO:0000313" key="3">
    <source>
        <dbReference type="EMBL" id="TWH83652.1"/>
    </source>
</evidence>
<dbReference type="InterPro" id="IPR016449">
    <property type="entry name" value="K_chnl_inward-rec_Kir"/>
</dbReference>
<dbReference type="Proteomes" id="UP000315343">
    <property type="component" value="Unassembled WGS sequence"/>
</dbReference>
<feature type="domain" description="Potassium channel" evidence="2">
    <location>
        <begin position="35"/>
        <end position="107"/>
    </location>
</feature>
<dbReference type="OrthoDB" id="9813518at2"/>
<dbReference type="GO" id="GO:0005886">
    <property type="term" value="C:plasma membrane"/>
    <property type="evidence" value="ECO:0007669"/>
    <property type="project" value="TreeGrafter"/>
</dbReference>
<dbReference type="SUPFAM" id="SSF81324">
    <property type="entry name" value="Voltage-gated potassium channels"/>
    <property type="match status" value="1"/>
</dbReference>